<feature type="region of interest" description="Disordered" evidence="1">
    <location>
        <begin position="127"/>
        <end position="168"/>
    </location>
</feature>
<comment type="caution">
    <text evidence="2">The sequence shown here is derived from an EMBL/GenBank/DDBJ whole genome shotgun (WGS) entry which is preliminary data.</text>
</comment>
<feature type="region of interest" description="Disordered" evidence="1">
    <location>
        <begin position="192"/>
        <end position="234"/>
    </location>
</feature>
<keyword evidence="3" id="KW-1185">Reference proteome</keyword>
<feature type="region of interest" description="Disordered" evidence="1">
    <location>
        <begin position="250"/>
        <end position="276"/>
    </location>
</feature>
<dbReference type="AlphaFoldDB" id="A0A9N7YKZ4"/>
<accession>A0A9N7YKZ4</accession>
<evidence type="ECO:0000256" key="1">
    <source>
        <dbReference type="SAM" id="MobiDB-lite"/>
    </source>
</evidence>
<evidence type="ECO:0000313" key="3">
    <source>
        <dbReference type="Proteomes" id="UP001153269"/>
    </source>
</evidence>
<proteinExistence type="predicted"/>
<protein>
    <submittedName>
        <fullName evidence="2">Uncharacterized protein</fullName>
    </submittedName>
</protein>
<evidence type="ECO:0000313" key="2">
    <source>
        <dbReference type="EMBL" id="CAB1429453.1"/>
    </source>
</evidence>
<dbReference type="EMBL" id="CADEAL010001137">
    <property type="protein sequence ID" value="CAB1429453.1"/>
    <property type="molecule type" value="Genomic_DNA"/>
</dbReference>
<dbReference type="Proteomes" id="UP001153269">
    <property type="component" value="Unassembled WGS sequence"/>
</dbReference>
<feature type="compositionally biased region" description="Basic and acidic residues" evidence="1">
    <location>
        <begin position="262"/>
        <end position="276"/>
    </location>
</feature>
<sequence>MRREWLQWGLMWEPGAPPGLLVSALLIRGGGGEGGEGQGVHFSGSGIIHPQCPPPLVSLPSHSTFSPPPQAEEQSATLRSAVARAASRAALDHKDGLWENGEPRGSHGQCTLFESRVHPIMDQKQSRLPALSLPPHPPTYPLASDRARPVNLPEGPRTSGKALKRGNTPSQLLPYIPLLVQLEAAAVAAPACAPVSSRPQHTRTRSPAQRPIRVSDKETQGESRGRDTPPPWHRKLAVVSGWALKWSNVAPLSHRRGPRVNRSSDKENEKGRRVSE</sequence>
<reference evidence="2" key="1">
    <citation type="submission" date="2020-03" db="EMBL/GenBank/DDBJ databases">
        <authorList>
            <person name="Weist P."/>
        </authorList>
    </citation>
    <scope>NUCLEOTIDE SEQUENCE</scope>
</reference>
<name>A0A9N7YKZ4_PLEPL</name>
<gene>
    <name evidence="2" type="ORF">PLEPLA_LOCUS17431</name>
</gene>
<organism evidence="2 3">
    <name type="scientific">Pleuronectes platessa</name>
    <name type="common">European plaice</name>
    <dbReference type="NCBI Taxonomy" id="8262"/>
    <lineage>
        <taxon>Eukaryota</taxon>
        <taxon>Metazoa</taxon>
        <taxon>Chordata</taxon>
        <taxon>Craniata</taxon>
        <taxon>Vertebrata</taxon>
        <taxon>Euteleostomi</taxon>
        <taxon>Actinopterygii</taxon>
        <taxon>Neopterygii</taxon>
        <taxon>Teleostei</taxon>
        <taxon>Neoteleostei</taxon>
        <taxon>Acanthomorphata</taxon>
        <taxon>Carangaria</taxon>
        <taxon>Pleuronectiformes</taxon>
        <taxon>Pleuronectoidei</taxon>
        <taxon>Pleuronectidae</taxon>
        <taxon>Pleuronectes</taxon>
    </lineage>
</organism>
<feature type="compositionally biased region" description="Basic and acidic residues" evidence="1">
    <location>
        <begin position="213"/>
        <end position="227"/>
    </location>
</feature>